<evidence type="ECO:0000313" key="12">
    <source>
        <dbReference type="Proteomes" id="UP001054252"/>
    </source>
</evidence>
<evidence type="ECO:0000256" key="1">
    <source>
        <dbReference type="ARBA" id="ARBA00000900"/>
    </source>
</evidence>
<dbReference type="PANTHER" id="PTHR22937:SF65">
    <property type="entry name" value="E3 UBIQUITIN-PROTEIN LIGASE ARK2C"/>
    <property type="match status" value="1"/>
</dbReference>
<evidence type="ECO:0000256" key="4">
    <source>
        <dbReference type="ARBA" id="ARBA00022723"/>
    </source>
</evidence>
<gene>
    <name evidence="11" type="ORF">SLEP1_g46256</name>
</gene>
<evidence type="ECO:0000256" key="2">
    <source>
        <dbReference type="ARBA" id="ARBA00012483"/>
    </source>
</evidence>
<comment type="caution">
    <text evidence="11">The sequence shown here is derived from an EMBL/GenBank/DDBJ whole genome shotgun (WGS) entry which is preliminary data.</text>
</comment>
<name>A0AAV5LN70_9ROSI</name>
<dbReference type="SMART" id="SM00184">
    <property type="entry name" value="RING"/>
    <property type="match status" value="1"/>
</dbReference>
<keyword evidence="9" id="KW-0812">Transmembrane</keyword>
<keyword evidence="3" id="KW-0808">Transferase</keyword>
<evidence type="ECO:0000256" key="8">
    <source>
        <dbReference type="PROSITE-ProRule" id="PRU00175"/>
    </source>
</evidence>
<dbReference type="Gene3D" id="3.30.40.10">
    <property type="entry name" value="Zinc/RING finger domain, C3HC4 (zinc finger)"/>
    <property type="match status" value="1"/>
</dbReference>
<dbReference type="AlphaFoldDB" id="A0AAV5LN70"/>
<proteinExistence type="predicted"/>
<dbReference type="PROSITE" id="PS50089">
    <property type="entry name" value="ZF_RING_2"/>
    <property type="match status" value="1"/>
</dbReference>
<dbReference type="InterPro" id="IPR045191">
    <property type="entry name" value="MBR1/2-like"/>
</dbReference>
<evidence type="ECO:0000256" key="7">
    <source>
        <dbReference type="ARBA" id="ARBA00022833"/>
    </source>
</evidence>
<evidence type="ECO:0000256" key="3">
    <source>
        <dbReference type="ARBA" id="ARBA00022679"/>
    </source>
</evidence>
<comment type="catalytic activity">
    <reaction evidence="1">
        <text>S-ubiquitinyl-[E2 ubiquitin-conjugating enzyme]-L-cysteine + [acceptor protein]-L-lysine = [E2 ubiquitin-conjugating enzyme]-L-cysteine + N(6)-ubiquitinyl-[acceptor protein]-L-lysine.</text>
        <dbReference type="EC" id="2.3.2.27"/>
    </reaction>
</comment>
<dbReference type="Pfam" id="PF13639">
    <property type="entry name" value="zf-RING_2"/>
    <property type="match status" value="1"/>
</dbReference>
<keyword evidence="6" id="KW-0833">Ubl conjugation pathway</keyword>
<keyword evidence="7" id="KW-0862">Zinc</keyword>
<keyword evidence="4" id="KW-0479">Metal-binding</keyword>
<dbReference type="SUPFAM" id="SSF57850">
    <property type="entry name" value="RING/U-box"/>
    <property type="match status" value="1"/>
</dbReference>
<accession>A0AAV5LN70</accession>
<keyword evidence="5 8" id="KW-0863">Zinc-finger</keyword>
<evidence type="ECO:0000256" key="9">
    <source>
        <dbReference type="SAM" id="Phobius"/>
    </source>
</evidence>
<sequence length="143" mass="16716">MLRSTLHHVGDQIYDKYWDSTLINIIFYVALVLNCYFLFICCYRLWSFRCIRNKVDPDLELGVVAVKETWSPVGTGDQPVMSSYTAGKCAICLENYRKGEVLWVLSRCKHDFHTLCIKEWLRQNNKCPICRANAFRNICSVFC</sequence>
<keyword evidence="12" id="KW-1185">Reference proteome</keyword>
<keyword evidence="9" id="KW-0472">Membrane</keyword>
<dbReference type="GO" id="GO:0061630">
    <property type="term" value="F:ubiquitin protein ligase activity"/>
    <property type="evidence" value="ECO:0007669"/>
    <property type="project" value="UniProtKB-EC"/>
</dbReference>
<dbReference type="PANTHER" id="PTHR22937">
    <property type="entry name" value="E3 UBIQUITIN-PROTEIN LIGASE RNF165"/>
    <property type="match status" value="1"/>
</dbReference>
<protein>
    <recommendedName>
        <fullName evidence="2">RING-type E3 ubiquitin transferase</fullName>
        <ecNumber evidence="2">2.3.2.27</ecNumber>
    </recommendedName>
</protein>
<evidence type="ECO:0000256" key="6">
    <source>
        <dbReference type="ARBA" id="ARBA00022786"/>
    </source>
</evidence>
<feature type="domain" description="RING-type" evidence="10">
    <location>
        <begin position="89"/>
        <end position="131"/>
    </location>
</feature>
<reference evidence="11 12" key="1">
    <citation type="journal article" date="2021" name="Commun. Biol.">
        <title>The genome of Shorea leprosula (Dipterocarpaceae) highlights the ecological relevance of drought in aseasonal tropical rainforests.</title>
        <authorList>
            <person name="Ng K.K.S."/>
            <person name="Kobayashi M.J."/>
            <person name="Fawcett J.A."/>
            <person name="Hatakeyama M."/>
            <person name="Paape T."/>
            <person name="Ng C.H."/>
            <person name="Ang C.C."/>
            <person name="Tnah L.H."/>
            <person name="Lee C.T."/>
            <person name="Nishiyama T."/>
            <person name="Sese J."/>
            <person name="O'Brien M.J."/>
            <person name="Copetti D."/>
            <person name="Mohd Noor M.I."/>
            <person name="Ong R.C."/>
            <person name="Putra M."/>
            <person name="Sireger I.Z."/>
            <person name="Indrioko S."/>
            <person name="Kosugi Y."/>
            <person name="Izuno A."/>
            <person name="Isagi Y."/>
            <person name="Lee S.L."/>
            <person name="Shimizu K.K."/>
        </authorList>
    </citation>
    <scope>NUCLEOTIDE SEQUENCE [LARGE SCALE GENOMIC DNA]</scope>
    <source>
        <strain evidence="11">214</strain>
    </source>
</reference>
<feature type="transmembrane region" description="Helical" evidence="9">
    <location>
        <begin position="25"/>
        <end position="46"/>
    </location>
</feature>
<evidence type="ECO:0000313" key="11">
    <source>
        <dbReference type="EMBL" id="GKV38334.1"/>
    </source>
</evidence>
<evidence type="ECO:0000259" key="10">
    <source>
        <dbReference type="PROSITE" id="PS50089"/>
    </source>
</evidence>
<dbReference type="Proteomes" id="UP001054252">
    <property type="component" value="Unassembled WGS sequence"/>
</dbReference>
<organism evidence="11 12">
    <name type="scientific">Rubroshorea leprosula</name>
    <dbReference type="NCBI Taxonomy" id="152421"/>
    <lineage>
        <taxon>Eukaryota</taxon>
        <taxon>Viridiplantae</taxon>
        <taxon>Streptophyta</taxon>
        <taxon>Embryophyta</taxon>
        <taxon>Tracheophyta</taxon>
        <taxon>Spermatophyta</taxon>
        <taxon>Magnoliopsida</taxon>
        <taxon>eudicotyledons</taxon>
        <taxon>Gunneridae</taxon>
        <taxon>Pentapetalae</taxon>
        <taxon>rosids</taxon>
        <taxon>malvids</taxon>
        <taxon>Malvales</taxon>
        <taxon>Dipterocarpaceae</taxon>
        <taxon>Rubroshorea</taxon>
    </lineage>
</organism>
<evidence type="ECO:0000256" key="5">
    <source>
        <dbReference type="ARBA" id="ARBA00022771"/>
    </source>
</evidence>
<dbReference type="InterPro" id="IPR001841">
    <property type="entry name" value="Znf_RING"/>
</dbReference>
<dbReference type="InterPro" id="IPR013083">
    <property type="entry name" value="Znf_RING/FYVE/PHD"/>
</dbReference>
<dbReference type="EC" id="2.3.2.27" evidence="2"/>
<keyword evidence="9" id="KW-1133">Transmembrane helix</keyword>
<dbReference type="GO" id="GO:0008270">
    <property type="term" value="F:zinc ion binding"/>
    <property type="evidence" value="ECO:0007669"/>
    <property type="project" value="UniProtKB-KW"/>
</dbReference>
<dbReference type="EMBL" id="BPVZ01000127">
    <property type="protein sequence ID" value="GKV38334.1"/>
    <property type="molecule type" value="Genomic_DNA"/>
</dbReference>